<reference evidence="2" key="1">
    <citation type="submission" date="2023-10" db="EMBL/GenBank/DDBJ databases">
        <authorList>
            <person name="Chen Y."/>
            <person name="Shah S."/>
            <person name="Dougan E. K."/>
            <person name="Thang M."/>
            <person name="Chan C."/>
        </authorList>
    </citation>
    <scope>NUCLEOTIDE SEQUENCE [LARGE SCALE GENOMIC DNA]</scope>
</reference>
<proteinExistence type="predicted"/>
<name>A0ABN9WSB7_9DINO</name>
<comment type="caution">
    <text evidence="2">The sequence shown here is derived from an EMBL/GenBank/DDBJ whole genome shotgun (WGS) entry which is preliminary data.</text>
</comment>
<feature type="compositionally biased region" description="Polar residues" evidence="1">
    <location>
        <begin position="195"/>
        <end position="204"/>
    </location>
</feature>
<feature type="region of interest" description="Disordered" evidence="1">
    <location>
        <begin position="146"/>
        <end position="204"/>
    </location>
</feature>
<accession>A0ABN9WSB7</accession>
<sequence length="476" mass="51433">TTLALWRAPSVPKGLLRDMLQGATEVVDAGGTTPAFAITLFIADPWLRGSMMTLEDAPADGGAPGDADADAPLQAHRQPHVFYLSGKVTVHAYRHRSSSARLEPPQFASLDALPFRRGRSLLVLPLQAAPGRPILGALQISPAPLRVPQRPQQPQQPATARAQTWAREERPPVPARPVTRRAARRPIRRARAGRQTSQDGAGGWQQATISAAQAEGLQLLCTTAAGIVDMHCRSEASRQLQSRARDCLSIAAAIHEARNLADFEMVVKTRVARFFSVALVRLLFYSPETKDGLLTTATRAQRLGAHSEGPRPAAVAGRRNLTRCSIQARDLLQPTVVLLAAASARRGGFSSAYVHEQADGIGATGRQREANMLCGPLLAQSADDREHAIGVLQLIEKRIRADSEASFESAFHEETESNRGACDPFTPVDESFFADLLKIIGNRPGAPPRQAQAHRLHGEKAESLMEEVSVDKLLTA</sequence>
<evidence type="ECO:0000256" key="1">
    <source>
        <dbReference type="SAM" id="MobiDB-lite"/>
    </source>
</evidence>
<feature type="non-terminal residue" evidence="2">
    <location>
        <position position="1"/>
    </location>
</feature>
<organism evidence="2 3">
    <name type="scientific">Prorocentrum cordatum</name>
    <dbReference type="NCBI Taxonomy" id="2364126"/>
    <lineage>
        <taxon>Eukaryota</taxon>
        <taxon>Sar</taxon>
        <taxon>Alveolata</taxon>
        <taxon>Dinophyceae</taxon>
        <taxon>Prorocentrales</taxon>
        <taxon>Prorocentraceae</taxon>
        <taxon>Prorocentrum</taxon>
    </lineage>
</organism>
<dbReference type="Proteomes" id="UP001189429">
    <property type="component" value="Unassembled WGS sequence"/>
</dbReference>
<gene>
    <name evidence="2" type="ORF">PCOR1329_LOCUS70130</name>
</gene>
<evidence type="ECO:0000313" key="3">
    <source>
        <dbReference type="Proteomes" id="UP001189429"/>
    </source>
</evidence>
<feature type="compositionally biased region" description="Basic residues" evidence="1">
    <location>
        <begin position="178"/>
        <end position="192"/>
    </location>
</feature>
<evidence type="ECO:0000313" key="2">
    <source>
        <dbReference type="EMBL" id="CAK0889653.1"/>
    </source>
</evidence>
<keyword evidence="3" id="KW-1185">Reference proteome</keyword>
<feature type="compositionally biased region" description="Low complexity" evidence="1">
    <location>
        <begin position="146"/>
        <end position="165"/>
    </location>
</feature>
<protein>
    <submittedName>
        <fullName evidence="2">Uncharacterized protein</fullName>
    </submittedName>
</protein>
<dbReference type="EMBL" id="CAUYUJ010019248">
    <property type="protein sequence ID" value="CAK0889653.1"/>
    <property type="molecule type" value="Genomic_DNA"/>
</dbReference>